<dbReference type="AlphaFoldDB" id="A0A367JYT0"/>
<dbReference type="Proteomes" id="UP000253551">
    <property type="component" value="Unassembled WGS sequence"/>
</dbReference>
<gene>
    <name evidence="2" type="ORF">CU098_007465</name>
</gene>
<evidence type="ECO:0000313" key="3">
    <source>
        <dbReference type="Proteomes" id="UP000253551"/>
    </source>
</evidence>
<organism evidence="2 3">
    <name type="scientific">Rhizopus stolonifer</name>
    <name type="common">Rhizopus nigricans</name>
    <dbReference type="NCBI Taxonomy" id="4846"/>
    <lineage>
        <taxon>Eukaryota</taxon>
        <taxon>Fungi</taxon>
        <taxon>Fungi incertae sedis</taxon>
        <taxon>Mucoromycota</taxon>
        <taxon>Mucoromycotina</taxon>
        <taxon>Mucoromycetes</taxon>
        <taxon>Mucorales</taxon>
        <taxon>Mucorineae</taxon>
        <taxon>Rhizopodaceae</taxon>
        <taxon>Rhizopus</taxon>
    </lineage>
</organism>
<feature type="compositionally biased region" description="Acidic residues" evidence="1">
    <location>
        <begin position="55"/>
        <end position="66"/>
    </location>
</feature>
<feature type="region of interest" description="Disordered" evidence="1">
    <location>
        <begin position="219"/>
        <end position="260"/>
    </location>
</feature>
<evidence type="ECO:0000313" key="2">
    <source>
        <dbReference type="EMBL" id="RCH95068.1"/>
    </source>
</evidence>
<feature type="region of interest" description="Disordered" evidence="1">
    <location>
        <begin position="1"/>
        <end position="66"/>
    </location>
</feature>
<comment type="caution">
    <text evidence="2">The sequence shown here is derived from an EMBL/GenBank/DDBJ whole genome shotgun (WGS) entry which is preliminary data.</text>
</comment>
<name>A0A367JYT0_RHIST</name>
<reference evidence="2 3" key="1">
    <citation type="journal article" date="2018" name="G3 (Bethesda)">
        <title>Phylogenetic and Phylogenomic Definition of Rhizopus Species.</title>
        <authorList>
            <person name="Gryganskyi A.P."/>
            <person name="Golan J."/>
            <person name="Dolatabadi S."/>
            <person name="Mondo S."/>
            <person name="Robb S."/>
            <person name="Idnurm A."/>
            <person name="Muszewska A."/>
            <person name="Steczkiewicz K."/>
            <person name="Masonjones S."/>
            <person name="Liao H.L."/>
            <person name="Gajdeczka M.T."/>
            <person name="Anike F."/>
            <person name="Vuek A."/>
            <person name="Anishchenko I.M."/>
            <person name="Voigt K."/>
            <person name="de Hoog G.S."/>
            <person name="Smith M.E."/>
            <person name="Heitman J."/>
            <person name="Vilgalys R."/>
            <person name="Stajich J.E."/>
        </authorList>
    </citation>
    <scope>NUCLEOTIDE SEQUENCE [LARGE SCALE GENOMIC DNA]</scope>
    <source>
        <strain evidence="2 3">LSU 92-RS-03</strain>
    </source>
</reference>
<proteinExistence type="predicted"/>
<feature type="compositionally biased region" description="Polar residues" evidence="1">
    <location>
        <begin position="250"/>
        <end position="260"/>
    </location>
</feature>
<feature type="compositionally biased region" description="Low complexity" evidence="1">
    <location>
        <begin position="223"/>
        <end position="249"/>
    </location>
</feature>
<sequence>MPRPRSNRPIFTFATPAVVNPGRRSRPVQEQQQQQQQNETLFERDPSETPFSTGDLDENDQMDELDPENINAPRVTWREPIIWTFLQIMLGIHDELAEATDTSKIFGDRQAAGSPSANRRLNRPVNALLEAQNSSQQQFLDEMRNQTETMMKFFNEQRVKRKTDNLDVVDRLTRQLHESRREMVEEMSRKRRRDSQELLEQMYEMKQGRRPNLFATNSQYTFSSSSPLSSTRDADPSTSTNNHPPSSTSLPISNTNTNIQ</sequence>
<protein>
    <submittedName>
        <fullName evidence="2">Uncharacterized protein</fullName>
    </submittedName>
</protein>
<accession>A0A367JYT0</accession>
<dbReference type="EMBL" id="PJQM01002474">
    <property type="protein sequence ID" value="RCH95068.1"/>
    <property type="molecule type" value="Genomic_DNA"/>
</dbReference>
<keyword evidence="3" id="KW-1185">Reference proteome</keyword>
<evidence type="ECO:0000256" key="1">
    <source>
        <dbReference type="SAM" id="MobiDB-lite"/>
    </source>
</evidence>